<organism evidence="1 2">
    <name type="scientific">Magnetospirillum fulvum</name>
    <name type="common">Rhodospirillum fulvum</name>
    <dbReference type="NCBI Taxonomy" id="1082"/>
    <lineage>
        <taxon>Bacteria</taxon>
        <taxon>Pseudomonadati</taxon>
        <taxon>Pseudomonadota</taxon>
        <taxon>Alphaproteobacteria</taxon>
        <taxon>Rhodospirillales</taxon>
        <taxon>Rhodospirillaceae</taxon>
        <taxon>Magnetospirillum</taxon>
    </lineage>
</organism>
<evidence type="ECO:0000313" key="2">
    <source>
        <dbReference type="Proteomes" id="UP000182983"/>
    </source>
</evidence>
<protein>
    <submittedName>
        <fullName evidence="1">Uncharacterized protein</fullName>
    </submittedName>
</protein>
<dbReference type="AlphaFoldDB" id="A0A1H6JU96"/>
<keyword evidence="2" id="KW-1185">Reference proteome</keyword>
<dbReference type="EMBL" id="FNWO01000018">
    <property type="protein sequence ID" value="SEH62654.1"/>
    <property type="molecule type" value="Genomic_DNA"/>
</dbReference>
<proteinExistence type="predicted"/>
<gene>
    <name evidence="1" type="ORF">SAMN04244559_03219</name>
</gene>
<evidence type="ECO:0000313" key="1">
    <source>
        <dbReference type="EMBL" id="SEH62654.1"/>
    </source>
</evidence>
<sequence length="67" mass="7561">MDVLHQPRFVDLAPAEVYATLLDEGHCLCSIRTMYRLLAANADVRERRNQARHPAYAKPELLATGPN</sequence>
<reference evidence="2" key="1">
    <citation type="submission" date="2016-10" db="EMBL/GenBank/DDBJ databases">
        <authorList>
            <person name="Varghese N."/>
            <person name="Submissions S."/>
        </authorList>
    </citation>
    <scope>NUCLEOTIDE SEQUENCE [LARGE SCALE GENOMIC DNA]</scope>
    <source>
        <strain evidence="2">DSM 13234</strain>
    </source>
</reference>
<name>A0A1H6JU96_MAGFU</name>
<dbReference type="Proteomes" id="UP000182983">
    <property type="component" value="Unassembled WGS sequence"/>
</dbReference>
<accession>A0A1H6JU96</accession>